<proteinExistence type="predicted"/>
<organism evidence="6 8">
    <name type="scientific">Streblomastix strix</name>
    <dbReference type="NCBI Taxonomy" id="222440"/>
    <lineage>
        <taxon>Eukaryota</taxon>
        <taxon>Metamonada</taxon>
        <taxon>Preaxostyla</taxon>
        <taxon>Oxymonadida</taxon>
        <taxon>Streblomastigidae</taxon>
        <taxon>Streblomastix</taxon>
    </lineage>
</organism>
<sequence>MDEFGASQENFLIQFSEKFGYEAVAPRDMVPGDELIAAESAFAYSLANLKICRCANCIKKCESDKIMRCSKCKKVKYCSKECQKAHWKFIHKIECNLLQIQTPQPIEGSMLLALRTLLKYGQLKQSQDDEQCTDIMPGLDQDGQRISPDDSTIELYNIQRLPRIHYFEENDILRLICNDDKFEAEKKDTIKATAHILTNLIGNPNVIDQNIAEQIINRLGCTAISAYDEEMMGVTMTALYPRIALFFNHSCRPNCTAVFWRTGQEKIFAQEGRNILERATQLWEKKEEGSEQNASDILQELLNYINSLKDNNQTDNKEEDGLIKPINRQCYLHEFHEIIFQSKQLLFHIFIDQQKFNEALLIGQQLMNALEAYHENYPSLIFGMSVAQQAKLEWLFGNSSEAYKLFKKAVEILSISHGQESSIVISLRSQLNEAEAEVRMRMRAGNE</sequence>
<dbReference type="InterPro" id="IPR046341">
    <property type="entry name" value="SET_dom_sf"/>
</dbReference>
<dbReference type="OrthoDB" id="265717at2759"/>
<dbReference type="SUPFAM" id="SSF82199">
    <property type="entry name" value="SET domain"/>
    <property type="match status" value="1"/>
</dbReference>
<dbReference type="Gene3D" id="2.170.270.10">
    <property type="entry name" value="SET domain"/>
    <property type="match status" value="1"/>
</dbReference>
<evidence type="ECO:0000259" key="5">
    <source>
        <dbReference type="PROSITE" id="PS50865"/>
    </source>
</evidence>
<dbReference type="Gene3D" id="1.10.220.160">
    <property type="match status" value="1"/>
</dbReference>
<dbReference type="PANTHER" id="PTHR12197:SF251">
    <property type="entry name" value="EG:BACR7C10.4 PROTEIN"/>
    <property type="match status" value="1"/>
</dbReference>
<feature type="domain" description="MYND-type" evidence="5">
    <location>
        <begin position="54"/>
        <end position="95"/>
    </location>
</feature>
<dbReference type="Pfam" id="PF01753">
    <property type="entry name" value="zf-MYND"/>
    <property type="match status" value="1"/>
</dbReference>
<evidence type="ECO:0000313" key="8">
    <source>
        <dbReference type="Proteomes" id="UP000324800"/>
    </source>
</evidence>
<dbReference type="SUPFAM" id="SSF144232">
    <property type="entry name" value="HIT/MYND zinc finger-like"/>
    <property type="match status" value="1"/>
</dbReference>
<dbReference type="InterPro" id="IPR011990">
    <property type="entry name" value="TPR-like_helical_dom_sf"/>
</dbReference>
<protein>
    <recommendedName>
        <fullName evidence="5">MYND-type domain-containing protein</fullName>
    </recommendedName>
</protein>
<dbReference type="Gene3D" id="1.25.40.10">
    <property type="entry name" value="Tetratricopeptide repeat domain"/>
    <property type="match status" value="1"/>
</dbReference>
<dbReference type="InterPro" id="IPR002893">
    <property type="entry name" value="Znf_MYND"/>
</dbReference>
<evidence type="ECO:0000313" key="6">
    <source>
        <dbReference type="EMBL" id="KAA6402251.1"/>
    </source>
</evidence>
<evidence type="ECO:0000313" key="7">
    <source>
        <dbReference type="EMBL" id="KAA6402252.1"/>
    </source>
</evidence>
<keyword evidence="3" id="KW-0862">Zinc</keyword>
<evidence type="ECO:0000256" key="4">
    <source>
        <dbReference type="PROSITE-ProRule" id="PRU00134"/>
    </source>
</evidence>
<evidence type="ECO:0000256" key="3">
    <source>
        <dbReference type="ARBA" id="ARBA00022833"/>
    </source>
</evidence>
<reference evidence="6 8" key="1">
    <citation type="submission" date="2019-03" db="EMBL/GenBank/DDBJ databases">
        <title>Single cell metagenomics reveals metabolic interactions within the superorganism composed of flagellate Streblomastix strix and complex community of Bacteroidetes bacteria on its surface.</title>
        <authorList>
            <person name="Treitli S.C."/>
            <person name="Kolisko M."/>
            <person name="Husnik F."/>
            <person name="Keeling P."/>
            <person name="Hampl V."/>
        </authorList>
    </citation>
    <scope>NUCLEOTIDE SEQUENCE [LARGE SCALE GENOMIC DNA]</scope>
    <source>
        <strain evidence="6">ST1C</strain>
    </source>
</reference>
<comment type="caution">
    <text evidence="6">The sequence shown here is derived from an EMBL/GenBank/DDBJ whole genome shotgun (WGS) entry which is preliminary data.</text>
</comment>
<dbReference type="AlphaFoldDB" id="A0A5J4X4U5"/>
<keyword evidence="1" id="KW-0479">Metal-binding</keyword>
<dbReference type="EMBL" id="SNRW01000262">
    <property type="protein sequence ID" value="KAA6402251.1"/>
    <property type="molecule type" value="Genomic_DNA"/>
</dbReference>
<evidence type="ECO:0000256" key="2">
    <source>
        <dbReference type="ARBA" id="ARBA00022771"/>
    </source>
</evidence>
<dbReference type="PANTHER" id="PTHR12197">
    <property type="entry name" value="HISTONE-LYSINE N-METHYLTRANSFERASE SMYD"/>
    <property type="match status" value="1"/>
</dbReference>
<dbReference type="GO" id="GO:0005634">
    <property type="term" value="C:nucleus"/>
    <property type="evidence" value="ECO:0007669"/>
    <property type="project" value="TreeGrafter"/>
</dbReference>
<dbReference type="PROSITE" id="PS50865">
    <property type="entry name" value="ZF_MYND_2"/>
    <property type="match status" value="1"/>
</dbReference>
<gene>
    <name evidence="6" type="ORF">EZS28_002213</name>
    <name evidence="7" type="ORF">EZS28_002214</name>
</gene>
<evidence type="ECO:0000256" key="1">
    <source>
        <dbReference type="ARBA" id="ARBA00022723"/>
    </source>
</evidence>
<name>A0A5J4X4U5_9EUKA</name>
<dbReference type="InterPro" id="IPR050869">
    <property type="entry name" value="H3K4_H4K5_MeTrfase"/>
</dbReference>
<dbReference type="GO" id="GO:0008270">
    <property type="term" value="F:zinc ion binding"/>
    <property type="evidence" value="ECO:0007669"/>
    <property type="project" value="UniProtKB-KW"/>
</dbReference>
<dbReference type="EMBL" id="SNRW01000262">
    <property type="protein sequence ID" value="KAA6402252.1"/>
    <property type="molecule type" value="Genomic_DNA"/>
</dbReference>
<dbReference type="Proteomes" id="UP000324800">
    <property type="component" value="Unassembled WGS sequence"/>
</dbReference>
<keyword evidence="2 4" id="KW-0863">Zinc-finger</keyword>
<dbReference type="Gene3D" id="6.10.140.2220">
    <property type="match status" value="1"/>
</dbReference>
<accession>A0A5J4X4U5</accession>